<dbReference type="OrthoDB" id="5953249at2759"/>
<evidence type="ECO:0000313" key="4">
    <source>
        <dbReference type="Proteomes" id="UP000070700"/>
    </source>
</evidence>
<proteinExistence type="predicted"/>
<dbReference type="GeneID" id="28829510"/>
<protein>
    <recommendedName>
        <fullName evidence="2">Gfd2/YDR514C-like C-terminal domain-containing protein</fullName>
    </recommendedName>
</protein>
<dbReference type="AlphaFoldDB" id="A0A194XBE2"/>
<name>A0A194XBE2_MOLSC</name>
<dbReference type="KEGG" id="psco:LY89DRAFT_733323"/>
<gene>
    <name evidence="3" type="ORF">LY89DRAFT_733323</name>
</gene>
<dbReference type="InParanoid" id="A0A194XBE2"/>
<evidence type="ECO:0000313" key="3">
    <source>
        <dbReference type="EMBL" id="KUJ17474.1"/>
    </source>
</evidence>
<evidence type="ECO:0000259" key="2">
    <source>
        <dbReference type="Pfam" id="PF21762"/>
    </source>
</evidence>
<dbReference type="PANTHER" id="PTHR28083:SF1">
    <property type="entry name" value="GOOD FOR FULL DBP5 ACTIVITY PROTEIN 2"/>
    <property type="match status" value="1"/>
</dbReference>
<reference evidence="3 4" key="1">
    <citation type="submission" date="2015-10" db="EMBL/GenBank/DDBJ databases">
        <title>Full genome of DAOMC 229536 Phialocephala scopiformis, a fungal endophyte of spruce producing the potent anti-insectan compound rugulosin.</title>
        <authorList>
            <consortium name="DOE Joint Genome Institute"/>
            <person name="Walker A.K."/>
            <person name="Frasz S.L."/>
            <person name="Seifert K.A."/>
            <person name="Miller J.D."/>
            <person name="Mondo S.J."/>
            <person name="Labutti K."/>
            <person name="Lipzen A."/>
            <person name="Dockter R."/>
            <person name="Kennedy M."/>
            <person name="Grigoriev I.V."/>
            <person name="Spatafora J.W."/>
        </authorList>
    </citation>
    <scope>NUCLEOTIDE SEQUENCE [LARGE SCALE GENOMIC DNA]</scope>
    <source>
        <strain evidence="3 4">CBS 120377</strain>
    </source>
</reference>
<dbReference type="RefSeq" id="XP_018071829.1">
    <property type="nucleotide sequence ID" value="XM_018219784.1"/>
</dbReference>
<dbReference type="PANTHER" id="PTHR28083">
    <property type="entry name" value="GOOD FOR FULL DBP5 ACTIVITY PROTEIN 2"/>
    <property type="match status" value="1"/>
</dbReference>
<keyword evidence="4" id="KW-1185">Reference proteome</keyword>
<feature type="compositionally biased region" description="Low complexity" evidence="1">
    <location>
        <begin position="428"/>
        <end position="445"/>
    </location>
</feature>
<dbReference type="InterPro" id="IPR048519">
    <property type="entry name" value="Gfd2/YDR514C-like_C"/>
</dbReference>
<dbReference type="Pfam" id="PF21762">
    <property type="entry name" value="DEDDh_C"/>
    <property type="match status" value="1"/>
</dbReference>
<feature type="region of interest" description="Disordered" evidence="1">
    <location>
        <begin position="413"/>
        <end position="445"/>
    </location>
</feature>
<sequence length="493" mass="55730">MRILNGKLLRPTQYPRSALDVSSAGRVMTRLLQQSLGIPVSQVDTETIQQASVDPVFISIGCEFSTTAIREIGISILDTRHLRDLSVTSSSICDFQRAIQSYNFEFWKAKQKPISRAPRKTFIFGQSALVDKPELRLILHNFSRADAARELVVVGHGLGSDLKWLASEDFLLPDVKVLDTQAVATHLFPELKDRAVTRKGDEVDLNVRTGLGKLVDKLGIPHSERYFHNAGNDSNFTMRLLLMLAIQSTGETLQPTETDSKLLVLQAIANTPLIRVPKYDDMLFEQTITDEMFERRASYIDRLSSKIRRRGARRLRKLRGEDEIYEKQVHHIGHPVVRHSKLFKKPRRCKNRCARISEGWDEILARQALQVENDSSMARQREVRRLRLLRRPVRKLQRANLIARFILGELDPFEAPPETQAGTDNVLPKSPSSSTKSNTPSTPISLKSLVKSLPGLNLRDISSTTPDIQKIFSVAETLEVSPSDRKSDEAYHA</sequence>
<organism evidence="3 4">
    <name type="scientific">Mollisia scopiformis</name>
    <name type="common">Conifer needle endophyte fungus</name>
    <name type="synonym">Phialocephala scopiformis</name>
    <dbReference type="NCBI Taxonomy" id="149040"/>
    <lineage>
        <taxon>Eukaryota</taxon>
        <taxon>Fungi</taxon>
        <taxon>Dikarya</taxon>
        <taxon>Ascomycota</taxon>
        <taxon>Pezizomycotina</taxon>
        <taxon>Leotiomycetes</taxon>
        <taxon>Helotiales</taxon>
        <taxon>Mollisiaceae</taxon>
        <taxon>Mollisia</taxon>
    </lineage>
</organism>
<dbReference type="InterPro" id="IPR036397">
    <property type="entry name" value="RNaseH_sf"/>
</dbReference>
<dbReference type="Gene3D" id="3.30.420.10">
    <property type="entry name" value="Ribonuclease H-like superfamily/Ribonuclease H"/>
    <property type="match status" value="1"/>
</dbReference>
<feature type="domain" description="Gfd2/YDR514C-like C-terminal" evidence="2">
    <location>
        <begin position="62"/>
        <end position="243"/>
    </location>
</feature>
<dbReference type="InterPro" id="IPR012337">
    <property type="entry name" value="RNaseH-like_sf"/>
</dbReference>
<dbReference type="Proteomes" id="UP000070700">
    <property type="component" value="Unassembled WGS sequence"/>
</dbReference>
<accession>A0A194XBE2</accession>
<dbReference type="GO" id="GO:0005634">
    <property type="term" value="C:nucleus"/>
    <property type="evidence" value="ECO:0007669"/>
    <property type="project" value="TreeGrafter"/>
</dbReference>
<dbReference type="SUPFAM" id="SSF53098">
    <property type="entry name" value="Ribonuclease H-like"/>
    <property type="match status" value="1"/>
</dbReference>
<dbReference type="GO" id="GO:0003676">
    <property type="term" value="F:nucleic acid binding"/>
    <property type="evidence" value="ECO:0007669"/>
    <property type="project" value="InterPro"/>
</dbReference>
<evidence type="ECO:0000256" key="1">
    <source>
        <dbReference type="SAM" id="MobiDB-lite"/>
    </source>
</evidence>
<dbReference type="InterPro" id="IPR040151">
    <property type="entry name" value="Gfd2/YDR514C-like"/>
</dbReference>
<dbReference type="EMBL" id="KQ947414">
    <property type="protein sequence ID" value="KUJ17474.1"/>
    <property type="molecule type" value="Genomic_DNA"/>
</dbReference>